<name>A0ACC1XL06_MELAZ</name>
<comment type="caution">
    <text evidence="1">The sequence shown here is derived from an EMBL/GenBank/DDBJ whole genome shotgun (WGS) entry which is preliminary data.</text>
</comment>
<keyword evidence="2" id="KW-1185">Reference proteome</keyword>
<dbReference type="Proteomes" id="UP001164539">
    <property type="component" value="Chromosome 8"/>
</dbReference>
<proteinExistence type="predicted"/>
<reference evidence="1 2" key="1">
    <citation type="journal article" date="2023" name="Science">
        <title>Complex scaffold remodeling in plant triterpene biosynthesis.</title>
        <authorList>
            <person name="De La Pena R."/>
            <person name="Hodgson H."/>
            <person name="Liu J.C."/>
            <person name="Stephenson M.J."/>
            <person name="Martin A.C."/>
            <person name="Owen C."/>
            <person name="Harkess A."/>
            <person name="Leebens-Mack J."/>
            <person name="Jimenez L.E."/>
            <person name="Osbourn A."/>
            <person name="Sattely E.S."/>
        </authorList>
    </citation>
    <scope>NUCLEOTIDE SEQUENCE [LARGE SCALE GENOMIC DNA]</scope>
    <source>
        <strain evidence="2">cv. JPN11</strain>
        <tissue evidence="1">Leaf</tissue>
    </source>
</reference>
<gene>
    <name evidence="1" type="ORF">OWV82_014371</name>
</gene>
<evidence type="ECO:0000313" key="2">
    <source>
        <dbReference type="Proteomes" id="UP001164539"/>
    </source>
</evidence>
<dbReference type="EMBL" id="CM051401">
    <property type="protein sequence ID" value="KAJ4712060.1"/>
    <property type="molecule type" value="Genomic_DNA"/>
</dbReference>
<evidence type="ECO:0000313" key="1">
    <source>
        <dbReference type="EMBL" id="KAJ4712060.1"/>
    </source>
</evidence>
<accession>A0ACC1XL06</accession>
<organism evidence="1 2">
    <name type="scientific">Melia azedarach</name>
    <name type="common">Chinaberry tree</name>
    <dbReference type="NCBI Taxonomy" id="155640"/>
    <lineage>
        <taxon>Eukaryota</taxon>
        <taxon>Viridiplantae</taxon>
        <taxon>Streptophyta</taxon>
        <taxon>Embryophyta</taxon>
        <taxon>Tracheophyta</taxon>
        <taxon>Spermatophyta</taxon>
        <taxon>Magnoliopsida</taxon>
        <taxon>eudicotyledons</taxon>
        <taxon>Gunneridae</taxon>
        <taxon>Pentapetalae</taxon>
        <taxon>rosids</taxon>
        <taxon>malvids</taxon>
        <taxon>Sapindales</taxon>
        <taxon>Meliaceae</taxon>
        <taxon>Melia</taxon>
    </lineage>
</organism>
<protein>
    <submittedName>
        <fullName evidence="1">Phosphatidylinositol N-acetyglucosaminlytransferase subunit P-like protein</fullName>
    </submittedName>
</protein>
<sequence length="889" mass="100942">MEKRSPKSPVLYERYKSGCAWSLIRFCDFGQGRSNRKLISRRSPLNSQVLDDRDIKNRLDLLTKVQEKCRCIDDGGNKSLNDSAKADVLRRREGETATEPLTKKKITNIRGQNVLSDTQPVAYLPTNHKRKASKTFQMYGCKDISTVGHRQPSCQNSVDKSSEKLNPAALTEAPSNQMRPENGRDCSCRSASQQKYDQLSEVNLQVKMNEAAEAFINQKLIKGEYLGKNRASHESKHFLDALEILNSNKELFIKLLQDPNSLLVKHIQDLSHSQAQEQETKSSSEAKLSEDCRTTIRESVDPRTSDRIVVLKPGLTTIQDSEGNTSDCSSPQSLYSLRNGVQSSKPAYFSFEHMKRKLRHAIGLSKREKPQMATDFKLHKSPCDVKASEDGDKGKAREITESNSLRKNFQVTSETAKFSSVKRRDKLGKVKDAELGIKEQAALNGLRDHGNSKLSIVSHVKQSENNIYQESRTHLFKVSRDRNEDFSRKQIPVNSGRIASLPEYDFLSALSLGRHRDHGFLAAQMRFSPYSYYQMVNERKEKLQRDKRDGYTTDQLQIFDKKPNTSGNHFPDIRKHESVCSVRNTSSFRGSMKTVETYASAEQNGLHNLSACPAITYEDNGYSQCGKLDSFVENCTPTSSEDIYSSSPMSSKRLEDSDGPNDKAEHPSPVSVLEHFFVEDIASPTSSISQSAELAIYPQQDKYEQHYQTAPVKSPEDLKINSSDVIDEHESMCRYIMAVLQVSGIKWEELSMKFHSLDQLLEPFFSHELESLLPNQFTDDRKLLFDYINEILLEVYQCYFSSSPWVSFLGPKTKQVQATTNVINQVMKCVDWNLLSQHPSPTLEQLVQRDLAKSRTWMDIRTDDEDAVNELVEGVLEELTLEMLVDLHV</sequence>